<dbReference type="InterPro" id="IPR056798">
    <property type="entry name" value="ADH_Fe_C"/>
</dbReference>
<dbReference type="InterPro" id="IPR039697">
    <property type="entry name" value="Alcohol_dehydrogenase_Fe"/>
</dbReference>
<feature type="domain" description="Fe-containing alcohol dehydrogenase-like C-terminal" evidence="4">
    <location>
        <begin position="189"/>
        <end position="381"/>
    </location>
</feature>
<dbReference type="Gene3D" id="1.20.1090.10">
    <property type="entry name" value="Dehydroquinate synthase-like - alpha domain"/>
    <property type="match status" value="1"/>
</dbReference>
<dbReference type="InterPro" id="IPR001670">
    <property type="entry name" value="ADH_Fe/GldA"/>
</dbReference>
<evidence type="ECO:0000259" key="4">
    <source>
        <dbReference type="Pfam" id="PF25137"/>
    </source>
</evidence>
<proteinExistence type="inferred from homology"/>
<dbReference type="FunFam" id="3.40.50.1970:FF:000003">
    <property type="entry name" value="Alcohol dehydrogenase, iron-containing"/>
    <property type="match status" value="1"/>
</dbReference>
<protein>
    <submittedName>
        <fullName evidence="5">Iron-containing alcohol dehydrogenase</fullName>
    </submittedName>
</protein>
<evidence type="ECO:0000259" key="3">
    <source>
        <dbReference type="Pfam" id="PF00465"/>
    </source>
</evidence>
<keyword evidence="2" id="KW-0560">Oxidoreductase</keyword>
<name>A0A9D0ZF75_9FIRM</name>
<dbReference type="Gene3D" id="3.40.50.1970">
    <property type="match status" value="1"/>
</dbReference>
<gene>
    <name evidence="5" type="ORF">IAB77_09330</name>
</gene>
<dbReference type="AlphaFoldDB" id="A0A9D0ZF75"/>
<organism evidence="5 6">
    <name type="scientific">Candidatus Scatomorpha intestinavium</name>
    <dbReference type="NCBI Taxonomy" id="2840922"/>
    <lineage>
        <taxon>Bacteria</taxon>
        <taxon>Bacillati</taxon>
        <taxon>Bacillota</taxon>
        <taxon>Clostridia</taxon>
        <taxon>Eubacteriales</taxon>
        <taxon>Candidatus Scatomorpha</taxon>
    </lineage>
</organism>
<comment type="similarity">
    <text evidence="1">Belongs to the iron-containing alcohol dehydrogenase family.</text>
</comment>
<evidence type="ECO:0000313" key="6">
    <source>
        <dbReference type="Proteomes" id="UP000824262"/>
    </source>
</evidence>
<dbReference type="SUPFAM" id="SSF56796">
    <property type="entry name" value="Dehydroquinate synthase-like"/>
    <property type="match status" value="1"/>
</dbReference>
<dbReference type="Pfam" id="PF25137">
    <property type="entry name" value="ADH_Fe_C"/>
    <property type="match status" value="1"/>
</dbReference>
<sequence>MVLQKYSTKMPARVIAGTGAIESLGELFAGHSRALLLTGGSVYRHGLARRPEELLKAAGIDYMRISSVPAEPTVDEVDEIITGVQDFRPDLVIGMGGGSVMDTAKLVSACPERGMSARRLLDDFSLVEKGAETIMIPTTAGSGSEATPNAIVTVPEQELKIGIVNTKLIADNVVLDPKSTESLPRHIAASAGVDALAHTIECFTSNKANAFSDIWALKGMRLIFGSIEAACAGEEEARANMLLGAFYGGVAIAASGTTAVHALSYPLGGKYHVPHGVSNAMLLYSVMEFNKDAIEPRLAEVYDGVFGAGSALTRAQKADAVIREICRIVRSLDIPERLSAYVSNAREELDTLVDSAFEVKRLLNNNVKPLSKADIRSIYMTLM</sequence>
<comment type="caution">
    <text evidence="5">The sequence shown here is derived from an EMBL/GenBank/DDBJ whole genome shotgun (WGS) entry which is preliminary data.</text>
</comment>
<evidence type="ECO:0000256" key="2">
    <source>
        <dbReference type="ARBA" id="ARBA00023002"/>
    </source>
</evidence>
<evidence type="ECO:0000313" key="5">
    <source>
        <dbReference type="EMBL" id="HIQ79440.1"/>
    </source>
</evidence>
<dbReference type="CDD" id="cd08551">
    <property type="entry name" value="Fe-ADH"/>
    <property type="match status" value="1"/>
</dbReference>
<dbReference type="GO" id="GO:0046872">
    <property type="term" value="F:metal ion binding"/>
    <property type="evidence" value="ECO:0007669"/>
    <property type="project" value="InterPro"/>
</dbReference>
<dbReference type="EMBL" id="DVGA01000103">
    <property type="protein sequence ID" value="HIQ79440.1"/>
    <property type="molecule type" value="Genomic_DNA"/>
</dbReference>
<reference evidence="5" key="1">
    <citation type="submission" date="2020-10" db="EMBL/GenBank/DDBJ databases">
        <authorList>
            <person name="Gilroy R."/>
        </authorList>
    </citation>
    <scope>NUCLEOTIDE SEQUENCE</scope>
    <source>
        <strain evidence="5">ChiBcolR7-354</strain>
    </source>
</reference>
<dbReference type="PANTHER" id="PTHR11496">
    <property type="entry name" value="ALCOHOL DEHYDROGENASE"/>
    <property type="match status" value="1"/>
</dbReference>
<feature type="domain" description="Alcohol dehydrogenase iron-type/glycerol dehydrogenase GldA" evidence="3">
    <location>
        <begin position="11"/>
        <end position="177"/>
    </location>
</feature>
<dbReference type="PANTHER" id="PTHR11496:SF102">
    <property type="entry name" value="ALCOHOL DEHYDROGENASE 4"/>
    <property type="match status" value="1"/>
</dbReference>
<dbReference type="Pfam" id="PF00465">
    <property type="entry name" value="Fe-ADH"/>
    <property type="match status" value="1"/>
</dbReference>
<evidence type="ECO:0000256" key="1">
    <source>
        <dbReference type="ARBA" id="ARBA00007358"/>
    </source>
</evidence>
<accession>A0A9D0ZF75</accession>
<dbReference type="Proteomes" id="UP000824262">
    <property type="component" value="Unassembled WGS sequence"/>
</dbReference>
<dbReference type="GO" id="GO:0004022">
    <property type="term" value="F:alcohol dehydrogenase (NAD+) activity"/>
    <property type="evidence" value="ECO:0007669"/>
    <property type="project" value="UniProtKB-ARBA"/>
</dbReference>
<reference evidence="5" key="2">
    <citation type="journal article" date="2021" name="PeerJ">
        <title>Extensive microbial diversity within the chicken gut microbiome revealed by metagenomics and culture.</title>
        <authorList>
            <person name="Gilroy R."/>
            <person name="Ravi A."/>
            <person name="Getino M."/>
            <person name="Pursley I."/>
            <person name="Horton D.L."/>
            <person name="Alikhan N.F."/>
            <person name="Baker D."/>
            <person name="Gharbi K."/>
            <person name="Hall N."/>
            <person name="Watson M."/>
            <person name="Adriaenssens E.M."/>
            <person name="Foster-Nyarko E."/>
            <person name="Jarju S."/>
            <person name="Secka A."/>
            <person name="Antonio M."/>
            <person name="Oren A."/>
            <person name="Chaudhuri R.R."/>
            <person name="La Ragione R."/>
            <person name="Hildebrand F."/>
            <person name="Pallen M.J."/>
        </authorList>
    </citation>
    <scope>NUCLEOTIDE SEQUENCE</scope>
    <source>
        <strain evidence="5">ChiBcolR7-354</strain>
    </source>
</reference>